<dbReference type="InterPro" id="IPR008969">
    <property type="entry name" value="CarboxyPept-like_regulatory"/>
</dbReference>
<evidence type="ECO:0008006" key="3">
    <source>
        <dbReference type="Google" id="ProtNLM"/>
    </source>
</evidence>
<accession>A0ABT2WEP0</accession>
<gene>
    <name evidence="1" type="ORF">NZ698_17975</name>
</gene>
<name>A0ABT2WEP0_9FLAO</name>
<dbReference type="RefSeq" id="WP_263004630.1">
    <property type="nucleotide sequence ID" value="NZ_JAOTEM010000006.1"/>
</dbReference>
<reference evidence="2" key="1">
    <citation type="submission" date="2023-07" db="EMBL/GenBank/DDBJ databases">
        <title>Chryseobacterium sp. strain PBS4-4 Genome sequencing and assembly.</title>
        <authorList>
            <person name="Jung Y."/>
        </authorList>
    </citation>
    <scope>NUCLEOTIDE SEQUENCE [LARGE SCALE GENOMIC DNA]</scope>
    <source>
        <strain evidence="2">PBS4-4</strain>
    </source>
</reference>
<protein>
    <recommendedName>
        <fullName evidence="3">Carboxypeptidase-like regulatory domain-containing protein</fullName>
    </recommendedName>
</protein>
<proteinExistence type="predicted"/>
<dbReference type="Proteomes" id="UP001208649">
    <property type="component" value="Unassembled WGS sequence"/>
</dbReference>
<dbReference type="EMBL" id="JAOTEM010000006">
    <property type="protein sequence ID" value="MCU7619070.1"/>
    <property type="molecule type" value="Genomic_DNA"/>
</dbReference>
<evidence type="ECO:0000313" key="1">
    <source>
        <dbReference type="EMBL" id="MCU7619070.1"/>
    </source>
</evidence>
<sequence>MKTIFTKFLICSFSLIFKQIFSQQRVSGKITDNHQISIGFVLVFNVSKNLKSTSDVSGSFTIEAAENDELRFVKENFYRTDRIIKKENLNSRMNVILLRIETLIPEVSIKYKPTGNLEKDIKYYSDSRKVASLKSSMEDYMKTPMSEPVPINEIPKTFQGHDFQAGHVNLLNVFGEAVRLIKKSSKPKITAPTYVETQSFLAKIKTELDLSFLTRYGMNEEGIDHFLLYAERVNHLSKRFRKDFKPDEIEYELKTAFIEYAKLNKLSQ</sequence>
<organism evidence="1 2">
    <name type="scientific">Chryseobacterium edaphi</name>
    <dbReference type="NCBI Taxonomy" id="2976532"/>
    <lineage>
        <taxon>Bacteria</taxon>
        <taxon>Pseudomonadati</taxon>
        <taxon>Bacteroidota</taxon>
        <taxon>Flavobacteriia</taxon>
        <taxon>Flavobacteriales</taxon>
        <taxon>Weeksellaceae</taxon>
        <taxon>Chryseobacterium group</taxon>
        <taxon>Chryseobacterium</taxon>
    </lineage>
</organism>
<evidence type="ECO:0000313" key="2">
    <source>
        <dbReference type="Proteomes" id="UP001208649"/>
    </source>
</evidence>
<comment type="caution">
    <text evidence="1">The sequence shown here is derived from an EMBL/GenBank/DDBJ whole genome shotgun (WGS) entry which is preliminary data.</text>
</comment>
<dbReference type="SUPFAM" id="SSF49464">
    <property type="entry name" value="Carboxypeptidase regulatory domain-like"/>
    <property type="match status" value="1"/>
</dbReference>
<keyword evidence="2" id="KW-1185">Reference proteome</keyword>